<dbReference type="Proteomes" id="UP000824214">
    <property type="component" value="Unassembled WGS sequence"/>
</dbReference>
<dbReference type="EMBL" id="DWXZ01000100">
    <property type="protein sequence ID" value="HJB37380.1"/>
    <property type="molecule type" value="Genomic_DNA"/>
</dbReference>
<dbReference type="GO" id="GO:0016491">
    <property type="term" value="F:oxidoreductase activity"/>
    <property type="evidence" value="ECO:0007669"/>
    <property type="project" value="UniProtKB-KW"/>
</dbReference>
<dbReference type="InterPro" id="IPR001155">
    <property type="entry name" value="OxRdtase_FMN_N"/>
</dbReference>
<dbReference type="InterPro" id="IPR051799">
    <property type="entry name" value="NADH_flavin_oxidoreductase"/>
</dbReference>
<organism evidence="4 5">
    <name type="scientific">Candidatus Acutalibacter ornithocaccae</name>
    <dbReference type="NCBI Taxonomy" id="2838416"/>
    <lineage>
        <taxon>Bacteria</taxon>
        <taxon>Bacillati</taxon>
        <taxon>Bacillota</taxon>
        <taxon>Clostridia</taxon>
        <taxon>Eubacteriales</taxon>
        <taxon>Acutalibacteraceae</taxon>
        <taxon>Acutalibacter</taxon>
    </lineage>
</organism>
<accession>A0A9D2LX54</accession>
<proteinExistence type="predicted"/>
<reference evidence="4" key="1">
    <citation type="journal article" date="2021" name="PeerJ">
        <title>Extensive microbial diversity within the chicken gut microbiome revealed by metagenomics and culture.</title>
        <authorList>
            <person name="Gilroy R."/>
            <person name="Ravi A."/>
            <person name="Getino M."/>
            <person name="Pursley I."/>
            <person name="Horton D.L."/>
            <person name="Alikhan N.F."/>
            <person name="Baker D."/>
            <person name="Gharbi K."/>
            <person name="Hall N."/>
            <person name="Watson M."/>
            <person name="Adriaenssens E.M."/>
            <person name="Foster-Nyarko E."/>
            <person name="Jarju S."/>
            <person name="Secka A."/>
            <person name="Antonio M."/>
            <person name="Oren A."/>
            <person name="Chaudhuri R.R."/>
            <person name="La Ragione R."/>
            <person name="Hildebrand F."/>
            <person name="Pallen M.J."/>
        </authorList>
    </citation>
    <scope>NUCLEOTIDE SEQUENCE</scope>
    <source>
        <strain evidence="4">ChiBcolR8-3208</strain>
    </source>
</reference>
<dbReference type="PANTHER" id="PTHR43656">
    <property type="entry name" value="BINDING OXIDOREDUCTASE, PUTATIVE (AFU_ORTHOLOGUE AFUA_2G08260)-RELATED"/>
    <property type="match status" value="1"/>
</dbReference>
<evidence type="ECO:0000313" key="5">
    <source>
        <dbReference type="Proteomes" id="UP000824214"/>
    </source>
</evidence>
<evidence type="ECO:0000256" key="1">
    <source>
        <dbReference type="ARBA" id="ARBA00022630"/>
    </source>
</evidence>
<dbReference type="GO" id="GO:0010181">
    <property type="term" value="F:FMN binding"/>
    <property type="evidence" value="ECO:0007669"/>
    <property type="project" value="InterPro"/>
</dbReference>
<dbReference type="PANTHER" id="PTHR43656:SF2">
    <property type="entry name" value="BINDING OXIDOREDUCTASE, PUTATIVE (AFU_ORTHOLOGUE AFUA_2G08260)-RELATED"/>
    <property type="match status" value="1"/>
</dbReference>
<dbReference type="Gene3D" id="3.20.20.70">
    <property type="entry name" value="Aldolase class I"/>
    <property type="match status" value="1"/>
</dbReference>
<evidence type="ECO:0000256" key="2">
    <source>
        <dbReference type="ARBA" id="ARBA00023002"/>
    </source>
</evidence>
<reference evidence="4" key="2">
    <citation type="submission" date="2021-04" db="EMBL/GenBank/DDBJ databases">
        <authorList>
            <person name="Gilroy R."/>
        </authorList>
    </citation>
    <scope>NUCLEOTIDE SEQUENCE</scope>
    <source>
        <strain evidence="4">ChiBcolR8-3208</strain>
    </source>
</reference>
<keyword evidence="1" id="KW-0285">Flavoprotein</keyword>
<dbReference type="Pfam" id="PF00724">
    <property type="entry name" value="Oxidored_FMN"/>
    <property type="match status" value="1"/>
</dbReference>
<feature type="domain" description="NADH:flavin oxidoreductase/NADH oxidase N-terminal" evidence="3">
    <location>
        <begin position="34"/>
        <end position="256"/>
    </location>
</feature>
<dbReference type="AlphaFoldDB" id="A0A9D2LX54"/>
<evidence type="ECO:0000313" key="4">
    <source>
        <dbReference type="EMBL" id="HJB37380.1"/>
    </source>
</evidence>
<dbReference type="SUPFAM" id="SSF51395">
    <property type="entry name" value="FMN-linked oxidoreductases"/>
    <property type="match status" value="1"/>
</dbReference>
<evidence type="ECO:0000259" key="3">
    <source>
        <dbReference type="Pfam" id="PF00724"/>
    </source>
</evidence>
<comment type="caution">
    <text evidence="4">The sequence shown here is derived from an EMBL/GenBank/DDBJ whole genome shotgun (WGS) entry which is preliminary data.</text>
</comment>
<name>A0A9D2LX54_9FIRM</name>
<dbReference type="InterPro" id="IPR013785">
    <property type="entry name" value="Aldolase_TIM"/>
</dbReference>
<keyword evidence="2" id="KW-0560">Oxidoreductase</keyword>
<gene>
    <name evidence="4" type="ORF">H9942_04835</name>
</gene>
<protein>
    <submittedName>
        <fullName evidence="4">Flavin oxidoreductase/NADH oxidase</fullName>
    </submittedName>
</protein>
<sequence>MFHYQTVEELRQAAQEEGVTLPLGGDLSPLGQELEVQGVKLPNRVAIQPMEGCDGTADGKPGELTLRRYDKFARSGAGLLWEEATAVWEEARANPRQLWIKEENVGAFQAMNQRIRELSQKENGFAPVIIMQATHSGRYSKPQGVPAPLIAYNNPLFEKGSPIPQERVVSDDYLHRLVERMGEAARLAQRAGFDGIDLKSCHRYLGSELLSAYNRPGDFGGSFENRTRFLRESVQAAKAAVTGDFLVTSRLNVYDGFPYPYGFGVSTKGGLEPDLTEPLKLVGILHQELGLGLLDVTIGNPYVNPHVNRPADAQPYPLPESPLVGLGRMLACVKAIQQAYPSLAVVGSGLSYPRQFAGQLAAGALEQGCFQLAGFGRMAFAYPNFAKDMLSGKGLDPKQCCVACGKCSQLMRLGSMAGCVVRDSVYTALYREAQQKATS</sequence>